<dbReference type="GO" id="GO:0016491">
    <property type="term" value="F:oxidoreductase activity"/>
    <property type="evidence" value="ECO:0007669"/>
    <property type="project" value="TreeGrafter"/>
</dbReference>
<evidence type="ECO:0000313" key="1">
    <source>
        <dbReference type="EMBL" id="GBL87425.1"/>
    </source>
</evidence>
<keyword evidence="2" id="KW-1185">Reference proteome</keyword>
<sequence length="106" mass="11880">MSCDELVDFCIDELRNEGFTFHNDLFSGCDSGMGHRMARKFDEMHMHVFAGCLQPAGKGALELKRICSDRLHIVPIDITNDEQVREAVAYVEANLPAGEKGMNSYL</sequence>
<organism evidence="1 2">
    <name type="scientific">Araneus ventricosus</name>
    <name type="common">Orbweaver spider</name>
    <name type="synonym">Epeira ventricosa</name>
    <dbReference type="NCBI Taxonomy" id="182803"/>
    <lineage>
        <taxon>Eukaryota</taxon>
        <taxon>Metazoa</taxon>
        <taxon>Ecdysozoa</taxon>
        <taxon>Arthropoda</taxon>
        <taxon>Chelicerata</taxon>
        <taxon>Arachnida</taxon>
        <taxon>Araneae</taxon>
        <taxon>Araneomorphae</taxon>
        <taxon>Entelegynae</taxon>
        <taxon>Araneoidea</taxon>
        <taxon>Araneidae</taxon>
        <taxon>Araneus</taxon>
    </lineage>
</organism>
<protein>
    <submittedName>
        <fullName evidence="1">Uncharacterized protein</fullName>
    </submittedName>
</protein>
<dbReference type="EMBL" id="BGPR01082506">
    <property type="protein sequence ID" value="GBL87425.1"/>
    <property type="molecule type" value="Genomic_DNA"/>
</dbReference>
<dbReference type="SUPFAM" id="SSF51735">
    <property type="entry name" value="NAD(P)-binding Rossmann-fold domains"/>
    <property type="match status" value="1"/>
</dbReference>
<dbReference type="AlphaFoldDB" id="A0A4Y2B7V9"/>
<name>A0A4Y2B7V9_ARAVE</name>
<proteinExistence type="predicted"/>
<accession>A0A4Y2B7V9</accession>
<dbReference type="PANTHER" id="PTHR43313">
    <property type="entry name" value="SHORT-CHAIN DEHYDROGENASE/REDUCTASE FAMILY 9C"/>
    <property type="match status" value="1"/>
</dbReference>
<comment type="caution">
    <text evidence="1">The sequence shown here is derived from an EMBL/GenBank/DDBJ whole genome shotgun (WGS) entry which is preliminary data.</text>
</comment>
<dbReference type="OrthoDB" id="6418564at2759"/>
<reference evidence="1 2" key="1">
    <citation type="journal article" date="2019" name="Sci. Rep.">
        <title>Orb-weaving spider Araneus ventricosus genome elucidates the spidroin gene catalogue.</title>
        <authorList>
            <person name="Kono N."/>
            <person name="Nakamura H."/>
            <person name="Ohtoshi R."/>
            <person name="Moran D.A.P."/>
            <person name="Shinohara A."/>
            <person name="Yoshida Y."/>
            <person name="Fujiwara M."/>
            <person name="Mori M."/>
            <person name="Tomita M."/>
            <person name="Arakawa K."/>
        </authorList>
    </citation>
    <scope>NUCLEOTIDE SEQUENCE [LARGE SCALE GENOMIC DNA]</scope>
</reference>
<dbReference type="InterPro" id="IPR036291">
    <property type="entry name" value="NAD(P)-bd_dom_sf"/>
</dbReference>
<dbReference type="GO" id="GO:0008202">
    <property type="term" value="P:steroid metabolic process"/>
    <property type="evidence" value="ECO:0007669"/>
    <property type="project" value="TreeGrafter"/>
</dbReference>
<evidence type="ECO:0000313" key="2">
    <source>
        <dbReference type="Proteomes" id="UP000499080"/>
    </source>
</evidence>
<dbReference type="Proteomes" id="UP000499080">
    <property type="component" value="Unassembled WGS sequence"/>
</dbReference>
<dbReference type="PANTHER" id="PTHR43313:SF36">
    <property type="entry name" value="D-BETA-HYDROXYBUTYRATE DEHYDROGENASE, MITOCHONDRIAL"/>
    <property type="match status" value="1"/>
</dbReference>
<dbReference type="Gene3D" id="3.40.50.720">
    <property type="entry name" value="NAD(P)-binding Rossmann-like Domain"/>
    <property type="match status" value="1"/>
</dbReference>
<dbReference type="InterPro" id="IPR002347">
    <property type="entry name" value="SDR_fam"/>
</dbReference>
<gene>
    <name evidence="1" type="ORF">AVEN_180179_1</name>
</gene>
<dbReference type="Pfam" id="PF00106">
    <property type="entry name" value="adh_short"/>
    <property type="match status" value="1"/>
</dbReference>